<dbReference type="PROSITE" id="PS50005">
    <property type="entry name" value="TPR"/>
    <property type="match status" value="1"/>
</dbReference>
<dbReference type="Gene3D" id="1.25.40.20">
    <property type="entry name" value="Ankyrin repeat-containing domain"/>
    <property type="match status" value="3"/>
</dbReference>
<organism evidence="3 4">
    <name type="scientific">Digitaria exilis</name>
    <dbReference type="NCBI Taxonomy" id="1010633"/>
    <lineage>
        <taxon>Eukaryota</taxon>
        <taxon>Viridiplantae</taxon>
        <taxon>Streptophyta</taxon>
        <taxon>Embryophyta</taxon>
        <taxon>Tracheophyta</taxon>
        <taxon>Spermatophyta</taxon>
        <taxon>Magnoliopsida</taxon>
        <taxon>Liliopsida</taxon>
        <taxon>Poales</taxon>
        <taxon>Poaceae</taxon>
        <taxon>PACMAD clade</taxon>
        <taxon>Panicoideae</taxon>
        <taxon>Panicodae</taxon>
        <taxon>Paniceae</taxon>
        <taxon>Anthephorinae</taxon>
        <taxon>Digitaria</taxon>
    </lineage>
</organism>
<reference evidence="3" key="1">
    <citation type="submission" date="2020-07" db="EMBL/GenBank/DDBJ databases">
        <title>Genome sequence and genetic diversity analysis of an under-domesticated orphan crop, white fonio (Digitaria exilis).</title>
        <authorList>
            <person name="Bennetzen J.L."/>
            <person name="Chen S."/>
            <person name="Ma X."/>
            <person name="Wang X."/>
            <person name="Yssel A.E.J."/>
            <person name="Chaluvadi S.R."/>
            <person name="Johnson M."/>
            <person name="Gangashetty P."/>
            <person name="Hamidou F."/>
            <person name="Sanogo M.D."/>
            <person name="Zwaenepoel A."/>
            <person name="Wallace J."/>
            <person name="Van De Peer Y."/>
            <person name="Van Deynze A."/>
        </authorList>
    </citation>
    <scope>NUCLEOTIDE SEQUENCE</scope>
    <source>
        <tissue evidence="3">Leaves</tissue>
    </source>
</reference>
<dbReference type="InterPro" id="IPR051616">
    <property type="entry name" value="Cul2-RING_E3_ligase_SR"/>
</dbReference>
<dbReference type="PROSITE" id="PS50088">
    <property type="entry name" value="ANK_REPEAT"/>
    <property type="match status" value="5"/>
</dbReference>
<gene>
    <name evidence="3" type="ORF">HU200_014984</name>
</gene>
<keyword evidence="1" id="KW-0040">ANK repeat</keyword>
<dbReference type="PANTHER" id="PTHR46224">
    <property type="entry name" value="ANKYRIN REPEAT FAMILY PROTEIN"/>
    <property type="match status" value="1"/>
</dbReference>
<accession>A0A835KME8</accession>
<dbReference type="OrthoDB" id="694588at2759"/>
<evidence type="ECO:0000256" key="1">
    <source>
        <dbReference type="PROSITE-ProRule" id="PRU00023"/>
    </source>
</evidence>
<dbReference type="InterPro" id="IPR036770">
    <property type="entry name" value="Ankyrin_rpt-contain_sf"/>
</dbReference>
<feature type="repeat" description="ANK" evidence="1">
    <location>
        <begin position="140"/>
        <end position="172"/>
    </location>
</feature>
<feature type="repeat" description="ANK" evidence="1">
    <location>
        <begin position="173"/>
        <end position="205"/>
    </location>
</feature>
<keyword evidence="4" id="KW-1185">Reference proteome</keyword>
<keyword evidence="2" id="KW-0802">TPR repeat</keyword>
<evidence type="ECO:0000313" key="3">
    <source>
        <dbReference type="EMBL" id="KAF8733377.1"/>
    </source>
</evidence>
<dbReference type="InterPro" id="IPR002110">
    <property type="entry name" value="Ankyrin_rpt"/>
</dbReference>
<sequence length="328" mass="35093">MAPNPSAVAIKAAFEGNLRLLKKLASEMDLREAKDAKDQNALHLAAEKGHLEVCRFLVEGSGLDVNSTSADGQTPIFLAANEGEVSVLRYLLDHGGDPAIPDALGFTPLHMAAERARTGHDHSLKLLLEHGADPNRVCLGVYSPLLMACEACSLECVKLLVEAGADLNFIKPYGSSPLIDATKAGSTEIVKFLLDAGADPNICDNGAGSGPDLKIRGSEAFAKGDYAGAIYFYGLALLIRPFDATLLANRSLCWLRVADGKNALSDAQQCRVIRALWSKAWYREGSALRLLKNYKGAVDAFVEALKLDPTSDEIKAALRQCTSLIVSI</sequence>
<dbReference type="SUPFAM" id="SSF48403">
    <property type="entry name" value="Ankyrin repeat"/>
    <property type="match status" value="1"/>
</dbReference>
<evidence type="ECO:0000256" key="2">
    <source>
        <dbReference type="PROSITE-ProRule" id="PRU00339"/>
    </source>
</evidence>
<dbReference type="PANTHER" id="PTHR46224:SF37">
    <property type="entry name" value="OS12G0600100 PROTEIN"/>
    <property type="match status" value="1"/>
</dbReference>
<name>A0A835KME8_9POAL</name>
<dbReference type="SMART" id="SM00248">
    <property type="entry name" value="ANK"/>
    <property type="match status" value="5"/>
</dbReference>
<dbReference type="AlphaFoldDB" id="A0A835KME8"/>
<feature type="repeat" description="ANK" evidence="1">
    <location>
        <begin position="104"/>
        <end position="135"/>
    </location>
</feature>
<dbReference type="Pfam" id="PF00023">
    <property type="entry name" value="Ank"/>
    <property type="match status" value="1"/>
</dbReference>
<proteinExistence type="predicted"/>
<dbReference type="PROSITE" id="PS50297">
    <property type="entry name" value="ANK_REP_REGION"/>
    <property type="match status" value="4"/>
</dbReference>
<evidence type="ECO:0000313" key="4">
    <source>
        <dbReference type="Proteomes" id="UP000636709"/>
    </source>
</evidence>
<dbReference type="Gene3D" id="1.25.40.10">
    <property type="entry name" value="Tetratricopeptide repeat domain"/>
    <property type="match status" value="1"/>
</dbReference>
<dbReference type="InterPro" id="IPR011990">
    <property type="entry name" value="TPR-like_helical_dom_sf"/>
</dbReference>
<dbReference type="SUPFAM" id="SSF48452">
    <property type="entry name" value="TPR-like"/>
    <property type="match status" value="1"/>
</dbReference>
<dbReference type="EMBL" id="JACEFO010001601">
    <property type="protein sequence ID" value="KAF8733377.1"/>
    <property type="molecule type" value="Genomic_DNA"/>
</dbReference>
<dbReference type="Pfam" id="PF00515">
    <property type="entry name" value="TPR_1"/>
    <property type="match status" value="1"/>
</dbReference>
<protein>
    <submittedName>
        <fullName evidence="3">Uncharacterized protein</fullName>
    </submittedName>
</protein>
<dbReference type="PRINTS" id="PR01415">
    <property type="entry name" value="ANKYRIN"/>
</dbReference>
<feature type="repeat" description="ANK" evidence="1">
    <location>
        <begin position="37"/>
        <end position="59"/>
    </location>
</feature>
<feature type="repeat" description="TPR" evidence="2">
    <location>
        <begin position="278"/>
        <end position="311"/>
    </location>
</feature>
<dbReference type="SMART" id="SM00028">
    <property type="entry name" value="TPR"/>
    <property type="match status" value="2"/>
</dbReference>
<comment type="caution">
    <text evidence="3">The sequence shown here is derived from an EMBL/GenBank/DDBJ whole genome shotgun (WGS) entry which is preliminary data.</text>
</comment>
<feature type="repeat" description="ANK" evidence="1">
    <location>
        <begin position="71"/>
        <end position="103"/>
    </location>
</feature>
<dbReference type="InterPro" id="IPR019734">
    <property type="entry name" value="TPR_rpt"/>
</dbReference>
<dbReference type="Proteomes" id="UP000636709">
    <property type="component" value="Unassembled WGS sequence"/>
</dbReference>
<dbReference type="Pfam" id="PF12796">
    <property type="entry name" value="Ank_2"/>
    <property type="match status" value="2"/>
</dbReference>